<keyword evidence="2" id="KW-1003">Cell membrane</keyword>
<name>A0A5S4YGV9_9BRAD</name>
<dbReference type="GO" id="GO:0005886">
    <property type="term" value="C:plasma membrane"/>
    <property type="evidence" value="ECO:0007669"/>
    <property type="project" value="UniProtKB-SubCell"/>
</dbReference>
<feature type="transmembrane region" description="Helical" evidence="6">
    <location>
        <begin position="148"/>
        <end position="169"/>
    </location>
</feature>
<keyword evidence="5 6" id="KW-0472">Membrane</keyword>
<feature type="transmembrane region" description="Helical" evidence="6">
    <location>
        <begin position="305"/>
        <end position="322"/>
    </location>
</feature>
<dbReference type="InterPro" id="IPR031566">
    <property type="entry name" value="CitMHS_2"/>
</dbReference>
<dbReference type="InterPro" id="IPR000802">
    <property type="entry name" value="Arsenical_pump_ArsB"/>
</dbReference>
<dbReference type="GO" id="GO:0015105">
    <property type="term" value="F:arsenite transmembrane transporter activity"/>
    <property type="evidence" value="ECO:0007669"/>
    <property type="project" value="InterPro"/>
</dbReference>
<proteinExistence type="predicted"/>
<dbReference type="Proteomes" id="UP000324797">
    <property type="component" value="Unassembled WGS sequence"/>
</dbReference>
<evidence type="ECO:0000256" key="1">
    <source>
        <dbReference type="ARBA" id="ARBA00004651"/>
    </source>
</evidence>
<feature type="transmembrane region" description="Helical" evidence="6">
    <location>
        <begin position="385"/>
        <end position="408"/>
    </location>
</feature>
<dbReference type="PRINTS" id="PR00758">
    <property type="entry name" value="ARSENICPUMP"/>
</dbReference>
<sequence>MLLARSKRRGISLHPRPSVTRCVGALITLGIALLPQHAWAATGLDGATMRWPYALPFGGLLLSIALGPLLFPKFWHHHYGKIAAAWSLLALGSLVWFVGGMVTLAAFLHAMLAEYLGFIVLLFSLYVVAGGILISGDIKGTPAANTGILALGTLMASVVGTTGAAMILIRPLIRANRARRYNAHIVVFFIILVANVGGALSPLGDPPLFVGFLHGVDFFWTTRTIWFQTAIVAGLLLAIFVVVDVWRFRREPLFAGVGPAEPLRIRGLINLPLIAAIVASLLASAMWKPGIAFDILGTKLELESLARNVLLLAIAALSVWLTPDEHRQANGFTWEPIREVAKLFAAIFVAIIPVLAMLDAGHHGAFAWLLSAVTAPDGAPREVAYFWFTGLMSAFLDNAPTYLLFFELAGGDPQVLMGELSGTLASISMGAVYMGALTYIGNAPNFMVSSIASESGIEMPSFFGYLLRAGAVLIPLFLLLTLLPVAPILRWH</sequence>
<keyword evidence="8" id="KW-1185">Reference proteome</keyword>
<evidence type="ECO:0000313" key="8">
    <source>
        <dbReference type="Proteomes" id="UP000324797"/>
    </source>
</evidence>
<feature type="transmembrane region" description="Helical" evidence="6">
    <location>
        <begin position="181"/>
        <end position="204"/>
    </location>
</feature>
<reference evidence="7 8" key="1">
    <citation type="submission" date="2019-08" db="EMBL/GenBank/DDBJ databases">
        <title>Bradyrhizobium hipponensis sp. nov., a rhizobium isolated from a Lupinus angustifolius root nodule in Tunisia.</title>
        <authorList>
            <person name="Off K."/>
            <person name="Rejili M."/>
            <person name="Mars M."/>
            <person name="Brachmann A."/>
            <person name="Marin M."/>
        </authorList>
    </citation>
    <scope>NUCLEOTIDE SEQUENCE [LARGE SCALE GENOMIC DNA]</scope>
    <source>
        <strain evidence="8">aSej3</strain>
    </source>
</reference>
<feature type="transmembrane region" description="Helical" evidence="6">
    <location>
        <begin position="462"/>
        <end position="489"/>
    </location>
</feature>
<feature type="transmembrane region" description="Helical" evidence="6">
    <location>
        <begin position="115"/>
        <end position="136"/>
    </location>
</feature>
<dbReference type="Pfam" id="PF16980">
    <property type="entry name" value="CitMHS_2"/>
    <property type="match status" value="1"/>
</dbReference>
<dbReference type="AlphaFoldDB" id="A0A5S4YGV9"/>
<accession>A0A5S4YGV9</accession>
<evidence type="ECO:0000256" key="3">
    <source>
        <dbReference type="ARBA" id="ARBA00022692"/>
    </source>
</evidence>
<evidence type="ECO:0000256" key="5">
    <source>
        <dbReference type="ARBA" id="ARBA00023136"/>
    </source>
</evidence>
<feature type="transmembrane region" description="Helical" evidence="6">
    <location>
        <begin position="420"/>
        <end position="442"/>
    </location>
</feature>
<gene>
    <name evidence="7" type="ORF">FXV83_28480</name>
</gene>
<organism evidence="7 8">
    <name type="scientific">Bradyrhizobium hipponense</name>
    <dbReference type="NCBI Taxonomy" id="2605638"/>
    <lineage>
        <taxon>Bacteria</taxon>
        <taxon>Pseudomonadati</taxon>
        <taxon>Pseudomonadota</taxon>
        <taxon>Alphaproteobacteria</taxon>
        <taxon>Hyphomicrobiales</taxon>
        <taxon>Nitrobacteraceae</taxon>
        <taxon>Bradyrhizobium</taxon>
    </lineage>
</organism>
<evidence type="ECO:0000313" key="7">
    <source>
        <dbReference type="EMBL" id="TYO63318.1"/>
    </source>
</evidence>
<comment type="caution">
    <text evidence="7">The sequence shown here is derived from an EMBL/GenBank/DDBJ whole genome shotgun (WGS) entry which is preliminary data.</text>
</comment>
<feature type="transmembrane region" description="Helical" evidence="6">
    <location>
        <begin position="224"/>
        <end position="246"/>
    </location>
</feature>
<comment type="subcellular location">
    <subcellularLocation>
        <location evidence="1">Cell membrane</location>
        <topology evidence="1">Multi-pass membrane protein</topology>
    </subcellularLocation>
</comment>
<evidence type="ECO:0000256" key="2">
    <source>
        <dbReference type="ARBA" id="ARBA00022475"/>
    </source>
</evidence>
<feature type="transmembrane region" description="Helical" evidence="6">
    <location>
        <begin position="343"/>
        <end position="365"/>
    </location>
</feature>
<feature type="transmembrane region" description="Helical" evidence="6">
    <location>
        <begin position="53"/>
        <end position="71"/>
    </location>
</feature>
<evidence type="ECO:0000256" key="6">
    <source>
        <dbReference type="SAM" id="Phobius"/>
    </source>
</evidence>
<keyword evidence="4 6" id="KW-1133">Transmembrane helix</keyword>
<keyword evidence="3 6" id="KW-0812">Transmembrane</keyword>
<feature type="transmembrane region" description="Helical" evidence="6">
    <location>
        <begin position="267"/>
        <end position="285"/>
    </location>
</feature>
<evidence type="ECO:0000256" key="4">
    <source>
        <dbReference type="ARBA" id="ARBA00022989"/>
    </source>
</evidence>
<feature type="transmembrane region" description="Helical" evidence="6">
    <location>
        <begin position="83"/>
        <end position="108"/>
    </location>
</feature>
<protein>
    <submittedName>
        <fullName evidence="7">Sodium:proton antiporter</fullName>
    </submittedName>
</protein>
<dbReference type="EMBL" id="VSTH01000103">
    <property type="protein sequence ID" value="TYO63318.1"/>
    <property type="molecule type" value="Genomic_DNA"/>
</dbReference>